<feature type="region of interest" description="Disordered" evidence="1">
    <location>
        <begin position="25"/>
        <end position="46"/>
    </location>
</feature>
<protein>
    <recommendedName>
        <fullName evidence="3">FimV domain-containing protein</fullName>
    </recommendedName>
</protein>
<dbReference type="RefSeq" id="WP_349927752.1">
    <property type="nucleotide sequence ID" value="NZ_CP157981.1"/>
</dbReference>
<proteinExistence type="predicted"/>
<dbReference type="EMBL" id="CP157981">
    <property type="protein sequence ID" value="XBU15304.1"/>
    <property type="molecule type" value="Genomic_DNA"/>
</dbReference>
<organism evidence="2">
    <name type="scientific">Acinetobacter sp. A1-4-2</name>
    <dbReference type="NCBI Taxonomy" id="3156489"/>
    <lineage>
        <taxon>Bacteria</taxon>
        <taxon>Pseudomonadati</taxon>
        <taxon>Pseudomonadota</taxon>
        <taxon>Gammaproteobacteria</taxon>
        <taxon>Moraxellales</taxon>
        <taxon>Moraxellaceae</taxon>
        <taxon>Acinetobacter</taxon>
    </lineage>
</organism>
<gene>
    <name evidence="2" type="ORF">ABJ384_12745</name>
</gene>
<sequence>MLLYVIPFILLLVIAVVLKKREASKQTEQTPKTKSKKVTSTKKSPQKTQIVESSVVAKKKTTPLAADVRSKIEALIHEKNFFSAEAQINQALNKDNSQHELYLLLLDIHILQKDEFAISQLINHLRSLELDDFLEQALAKKAAHEKQTLGSKDTIEFKPSSTVAKAAEPAVAETKNTAAFDALMSDAVPAATKNDLAFDQLQQESRSAQPEVVKEIKPLDFNSASLNTAPKAEIAATPVEEIKPLDFSSLSLDSAAEAATAPAEEIKPLDFTNFKLDPVPVAETKPEAAPVQEIQPLDFSFSLDTATTGQAETEKAASIEPTVEEKPEFNFDFSVAETPVAETKVATEEITPSLELDFNLESASTVEEPAVEVAPAKAAGLNFDISNISSSAAKADKNDPLVQSFPELIEVNEINLNLELAQQYIQLGAFESARELLAEQEAGYTPEQRQQADHLRNQIAS</sequence>
<evidence type="ECO:0000256" key="1">
    <source>
        <dbReference type="SAM" id="MobiDB-lite"/>
    </source>
</evidence>
<dbReference type="InterPro" id="IPR038440">
    <property type="entry name" value="FimV_C_sf"/>
</dbReference>
<dbReference type="Gene3D" id="1.20.58.2200">
    <property type="match status" value="1"/>
</dbReference>
<name>A0AAU7SWM8_9GAMM</name>
<evidence type="ECO:0008006" key="3">
    <source>
        <dbReference type="Google" id="ProtNLM"/>
    </source>
</evidence>
<accession>A0AAU7SWM8</accession>
<dbReference type="AlphaFoldDB" id="A0AAU7SWM8"/>
<reference evidence="2" key="1">
    <citation type="submission" date="2024-06" db="EMBL/GenBank/DDBJ databases">
        <authorList>
            <person name="Song Z."/>
        </authorList>
    </citation>
    <scope>NUCLEOTIDE SEQUENCE</scope>
    <source>
        <strain evidence="2">A1-4-2</strain>
    </source>
</reference>
<evidence type="ECO:0000313" key="2">
    <source>
        <dbReference type="EMBL" id="XBU15304.1"/>
    </source>
</evidence>